<dbReference type="Proteomes" id="UP000683246">
    <property type="component" value="Chromosome"/>
</dbReference>
<dbReference type="AlphaFoldDB" id="A0A8J8SII1"/>
<keyword evidence="2" id="KW-1185">Reference proteome</keyword>
<accession>A0A8J8SII1</accession>
<dbReference type="RefSeq" id="WP_212695172.1">
    <property type="nucleotide sequence ID" value="NZ_CP058649.1"/>
</dbReference>
<proteinExistence type="predicted"/>
<gene>
    <name evidence="1" type="ORF">HZI73_20200</name>
</gene>
<sequence length="129" mass="14904">MITAYLVGISTYQENEDIEIRYSIFKDDVLICKDSEWQSYKKPYIVTHVALMVLLKRLKKYKDEEITIVINDGALYEQIRGTSSTHKQDVIKAVKKVKEALDRFGGQVTIKNVSTNSEAMKEWNKKLNA</sequence>
<dbReference type="EMBL" id="CP058649">
    <property type="protein sequence ID" value="QUI24479.1"/>
    <property type="molecule type" value="Genomic_DNA"/>
</dbReference>
<dbReference type="KEGG" id="vpy:HZI73_20200"/>
<name>A0A8J8SII1_9FIRM</name>
<organism evidence="1 2">
    <name type="scientific">Vallitalea pronyensis</name>
    <dbReference type="NCBI Taxonomy" id="1348613"/>
    <lineage>
        <taxon>Bacteria</taxon>
        <taxon>Bacillati</taxon>
        <taxon>Bacillota</taxon>
        <taxon>Clostridia</taxon>
        <taxon>Lachnospirales</taxon>
        <taxon>Vallitaleaceae</taxon>
        <taxon>Vallitalea</taxon>
    </lineage>
</organism>
<evidence type="ECO:0000313" key="1">
    <source>
        <dbReference type="EMBL" id="QUI24479.1"/>
    </source>
</evidence>
<reference evidence="1" key="1">
    <citation type="submission" date="2020-07" db="EMBL/GenBank/DDBJ databases">
        <title>Vallitalea pronyensis genome.</title>
        <authorList>
            <person name="Postec A."/>
        </authorList>
    </citation>
    <scope>NUCLEOTIDE SEQUENCE</scope>
    <source>
        <strain evidence="1">FatNI3</strain>
    </source>
</reference>
<evidence type="ECO:0000313" key="2">
    <source>
        <dbReference type="Proteomes" id="UP000683246"/>
    </source>
</evidence>
<protein>
    <submittedName>
        <fullName evidence="1">Uncharacterized protein</fullName>
    </submittedName>
</protein>